<dbReference type="AlphaFoldDB" id="A0A9D4CHK0"/>
<keyword evidence="1" id="KW-0732">Signal</keyword>
<proteinExistence type="predicted"/>
<keyword evidence="3" id="KW-1185">Reference proteome</keyword>
<accession>A0A9D4CHK0</accession>
<dbReference type="PROSITE" id="PS51257">
    <property type="entry name" value="PROKAR_LIPOPROTEIN"/>
    <property type="match status" value="1"/>
</dbReference>
<evidence type="ECO:0000313" key="3">
    <source>
        <dbReference type="Proteomes" id="UP000828390"/>
    </source>
</evidence>
<feature type="signal peptide" evidence="1">
    <location>
        <begin position="1"/>
        <end position="18"/>
    </location>
</feature>
<evidence type="ECO:0000256" key="1">
    <source>
        <dbReference type="SAM" id="SignalP"/>
    </source>
</evidence>
<reference evidence="2" key="2">
    <citation type="submission" date="2020-11" db="EMBL/GenBank/DDBJ databases">
        <authorList>
            <person name="McCartney M.A."/>
            <person name="Auch B."/>
            <person name="Kono T."/>
            <person name="Mallez S."/>
            <person name="Becker A."/>
            <person name="Gohl D.M."/>
            <person name="Silverstein K.A.T."/>
            <person name="Koren S."/>
            <person name="Bechman K.B."/>
            <person name="Herman A."/>
            <person name="Abrahante J.E."/>
            <person name="Garbe J."/>
        </authorList>
    </citation>
    <scope>NUCLEOTIDE SEQUENCE</scope>
    <source>
        <strain evidence="2">Duluth1</strain>
        <tissue evidence="2">Whole animal</tissue>
    </source>
</reference>
<gene>
    <name evidence="2" type="ORF">DPMN_050293</name>
</gene>
<feature type="chain" id="PRO_5038475326" description="Secreted protein" evidence="1">
    <location>
        <begin position="19"/>
        <end position="89"/>
    </location>
</feature>
<comment type="caution">
    <text evidence="2">The sequence shown here is derived from an EMBL/GenBank/DDBJ whole genome shotgun (WGS) entry which is preliminary data.</text>
</comment>
<evidence type="ECO:0000313" key="2">
    <source>
        <dbReference type="EMBL" id="KAH3724475.1"/>
    </source>
</evidence>
<organism evidence="2 3">
    <name type="scientific">Dreissena polymorpha</name>
    <name type="common">Zebra mussel</name>
    <name type="synonym">Mytilus polymorpha</name>
    <dbReference type="NCBI Taxonomy" id="45954"/>
    <lineage>
        <taxon>Eukaryota</taxon>
        <taxon>Metazoa</taxon>
        <taxon>Spiralia</taxon>
        <taxon>Lophotrochozoa</taxon>
        <taxon>Mollusca</taxon>
        <taxon>Bivalvia</taxon>
        <taxon>Autobranchia</taxon>
        <taxon>Heteroconchia</taxon>
        <taxon>Euheterodonta</taxon>
        <taxon>Imparidentia</taxon>
        <taxon>Neoheterodontei</taxon>
        <taxon>Myida</taxon>
        <taxon>Dreissenoidea</taxon>
        <taxon>Dreissenidae</taxon>
        <taxon>Dreissena</taxon>
    </lineage>
</organism>
<name>A0A9D4CHK0_DREPO</name>
<protein>
    <recommendedName>
        <fullName evidence="4">Secreted protein</fullName>
    </recommendedName>
</protein>
<dbReference type="Proteomes" id="UP000828390">
    <property type="component" value="Unassembled WGS sequence"/>
</dbReference>
<sequence>MRFVDVLVFCNVVIWIGCDVQMKIGCYETGIFWNSISVNHDVIAYSRSGDENRSTKMSVSDVYSLMTKIHSSMTSRKKIHPMMKIDAFF</sequence>
<evidence type="ECO:0008006" key="4">
    <source>
        <dbReference type="Google" id="ProtNLM"/>
    </source>
</evidence>
<reference evidence="2" key="1">
    <citation type="journal article" date="2019" name="bioRxiv">
        <title>The Genome of the Zebra Mussel, Dreissena polymorpha: A Resource for Invasive Species Research.</title>
        <authorList>
            <person name="McCartney M.A."/>
            <person name="Auch B."/>
            <person name="Kono T."/>
            <person name="Mallez S."/>
            <person name="Zhang Y."/>
            <person name="Obille A."/>
            <person name="Becker A."/>
            <person name="Abrahante J.E."/>
            <person name="Garbe J."/>
            <person name="Badalamenti J.P."/>
            <person name="Herman A."/>
            <person name="Mangelson H."/>
            <person name="Liachko I."/>
            <person name="Sullivan S."/>
            <person name="Sone E.D."/>
            <person name="Koren S."/>
            <person name="Silverstein K.A.T."/>
            <person name="Beckman K.B."/>
            <person name="Gohl D.M."/>
        </authorList>
    </citation>
    <scope>NUCLEOTIDE SEQUENCE</scope>
    <source>
        <strain evidence="2">Duluth1</strain>
        <tissue evidence="2">Whole animal</tissue>
    </source>
</reference>
<dbReference type="EMBL" id="JAIWYP010000012">
    <property type="protein sequence ID" value="KAH3724475.1"/>
    <property type="molecule type" value="Genomic_DNA"/>
</dbReference>